<dbReference type="GO" id="GO:0005886">
    <property type="term" value="C:plasma membrane"/>
    <property type="evidence" value="ECO:0007669"/>
    <property type="project" value="UniProtKB-SubCell"/>
</dbReference>
<feature type="transmembrane region" description="Helical" evidence="3">
    <location>
        <begin position="150"/>
        <end position="174"/>
    </location>
</feature>
<dbReference type="Proteomes" id="UP000183952">
    <property type="component" value="Unassembled WGS sequence"/>
</dbReference>
<proteinExistence type="inferred from homology"/>
<keyword evidence="2" id="KW-0813">Transport</keyword>
<dbReference type="Pfam" id="PF02632">
    <property type="entry name" value="BioY"/>
    <property type="match status" value="1"/>
</dbReference>
<comment type="subcellular location">
    <subcellularLocation>
        <location evidence="2">Cell membrane</location>
        <topology evidence="2">Multi-pass membrane protein</topology>
    </subcellularLocation>
</comment>
<dbReference type="PANTHER" id="PTHR34295:SF1">
    <property type="entry name" value="BIOTIN TRANSPORTER BIOY"/>
    <property type="match status" value="1"/>
</dbReference>
<sequence length="187" mass="20405">MKKVLSTKNMALCGMFTALIAIGAFIKIPFPTGVPFSLQFMFTMLAGFLLGNKLGSLSVLIYLFIGLAGIPIFTSGGGIGYVLKPTFGYMIGFVLSTFTIGTISRAETKPSYLRLVIANFAGTSIVYICGTVYFYFIMKYVSGTVIGFKALITSCVLMTIWSDIFFCFFTAFIAKKLIPKLRDKIAA</sequence>
<evidence type="ECO:0000256" key="2">
    <source>
        <dbReference type="PIRNR" id="PIRNR016661"/>
    </source>
</evidence>
<feature type="transmembrane region" description="Helical" evidence="3">
    <location>
        <begin position="12"/>
        <end position="30"/>
    </location>
</feature>
<evidence type="ECO:0000256" key="3">
    <source>
        <dbReference type="SAM" id="Phobius"/>
    </source>
</evidence>
<keyword evidence="2 3" id="KW-0472">Membrane</keyword>
<dbReference type="EMBL" id="FRAD01000006">
    <property type="protein sequence ID" value="SHJ76857.1"/>
    <property type="molecule type" value="Genomic_DNA"/>
</dbReference>
<feature type="transmembrane region" description="Helical" evidence="3">
    <location>
        <begin position="36"/>
        <end position="52"/>
    </location>
</feature>
<accession>A0A1M6M046</accession>
<evidence type="ECO:0000256" key="1">
    <source>
        <dbReference type="ARBA" id="ARBA00010692"/>
    </source>
</evidence>
<feature type="transmembrane region" description="Helical" evidence="3">
    <location>
        <begin position="87"/>
        <end position="104"/>
    </location>
</feature>
<comment type="similarity">
    <text evidence="1 2">Belongs to the BioY family.</text>
</comment>
<dbReference type="RefSeq" id="WP_072902769.1">
    <property type="nucleotide sequence ID" value="NZ_FRAD01000006.1"/>
</dbReference>
<dbReference type="InterPro" id="IPR003784">
    <property type="entry name" value="BioY"/>
</dbReference>
<feature type="transmembrane region" description="Helical" evidence="3">
    <location>
        <begin position="116"/>
        <end position="138"/>
    </location>
</feature>
<protein>
    <recommendedName>
        <fullName evidence="2">Biotin transporter</fullName>
    </recommendedName>
</protein>
<keyword evidence="2" id="KW-1003">Cell membrane</keyword>
<dbReference type="PANTHER" id="PTHR34295">
    <property type="entry name" value="BIOTIN TRANSPORTER BIOY"/>
    <property type="match status" value="1"/>
</dbReference>
<dbReference type="GO" id="GO:0015225">
    <property type="term" value="F:biotin transmembrane transporter activity"/>
    <property type="evidence" value="ECO:0007669"/>
    <property type="project" value="UniProtKB-UniRule"/>
</dbReference>
<dbReference type="STRING" id="1121331.SAMN02745248_00889"/>
<keyword evidence="3" id="KW-0812">Transmembrane</keyword>
<organism evidence="4 5">
    <name type="scientific">Hathewaya proteolytica DSM 3090</name>
    <dbReference type="NCBI Taxonomy" id="1121331"/>
    <lineage>
        <taxon>Bacteria</taxon>
        <taxon>Bacillati</taxon>
        <taxon>Bacillota</taxon>
        <taxon>Clostridia</taxon>
        <taxon>Eubacteriales</taxon>
        <taxon>Clostridiaceae</taxon>
        <taxon>Hathewaya</taxon>
    </lineage>
</organism>
<dbReference type="AlphaFoldDB" id="A0A1M6M046"/>
<name>A0A1M6M046_9CLOT</name>
<keyword evidence="5" id="KW-1185">Reference proteome</keyword>
<dbReference type="OrthoDB" id="9803495at2"/>
<gene>
    <name evidence="4" type="ORF">SAMN02745248_00889</name>
</gene>
<evidence type="ECO:0000313" key="4">
    <source>
        <dbReference type="EMBL" id="SHJ76857.1"/>
    </source>
</evidence>
<reference evidence="4 5" key="1">
    <citation type="submission" date="2016-11" db="EMBL/GenBank/DDBJ databases">
        <authorList>
            <person name="Jaros S."/>
            <person name="Januszkiewicz K."/>
            <person name="Wedrychowicz H."/>
        </authorList>
    </citation>
    <scope>NUCLEOTIDE SEQUENCE [LARGE SCALE GENOMIC DNA]</scope>
    <source>
        <strain evidence="4 5">DSM 3090</strain>
    </source>
</reference>
<evidence type="ECO:0000313" key="5">
    <source>
        <dbReference type="Proteomes" id="UP000183952"/>
    </source>
</evidence>
<feature type="transmembrane region" description="Helical" evidence="3">
    <location>
        <begin position="59"/>
        <end position="81"/>
    </location>
</feature>
<dbReference type="PIRSF" id="PIRSF016661">
    <property type="entry name" value="BioY"/>
    <property type="match status" value="1"/>
</dbReference>
<dbReference type="Gene3D" id="1.10.1760.20">
    <property type="match status" value="1"/>
</dbReference>
<keyword evidence="3" id="KW-1133">Transmembrane helix</keyword>